<protein>
    <recommendedName>
        <fullName evidence="5">Phage abortive infection protein</fullName>
    </recommendedName>
</protein>
<evidence type="ECO:0000313" key="4">
    <source>
        <dbReference type="Proteomes" id="UP000193017"/>
    </source>
</evidence>
<dbReference type="EMBL" id="CP020612">
    <property type="protein sequence ID" value="ARJ69136.1"/>
    <property type="molecule type" value="Genomic_DNA"/>
</dbReference>
<keyword evidence="1" id="KW-0175">Coiled coil</keyword>
<dbReference type="STRING" id="1945662.B0A89_05335"/>
<evidence type="ECO:0000256" key="2">
    <source>
        <dbReference type="SAM" id="Phobius"/>
    </source>
</evidence>
<evidence type="ECO:0000313" key="3">
    <source>
        <dbReference type="EMBL" id="ARJ69136.1"/>
    </source>
</evidence>
<sequence length="294" mass="33692">MDLNEKVADKKRAPASISWKFLFSLIALAAIALLFVVSVFYHGASNVETFKSLGPWGDFAAGLLNPVLTFLSFIGVLVTIVLQRIELSESRLELERSADALEAQIRSINLQSFESTFFQMLSVHNSIVNSIDLVSSETSVTTNGRDCFRVFYTRLTKIYRDNEKKGQPKHGPSKILDVSYRVFWKDSQLELGHYFRFLYNFFRLIDESAEARPYHAKLIRSQLSDQELLILFYNCTSDQGKNFRKYAVKYEIFDNLPTVRLLHPTHADLIDRAAFGQNPMLTGRDVRMPNQERG</sequence>
<evidence type="ECO:0000256" key="1">
    <source>
        <dbReference type="SAM" id="Coils"/>
    </source>
</evidence>
<dbReference type="KEGG" id="pcon:B0A89_05335"/>
<keyword evidence="4" id="KW-1185">Reference proteome</keyword>
<keyword evidence="2" id="KW-1133">Transmembrane helix</keyword>
<reference evidence="3 4" key="1">
    <citation type="submission" date="2017-03" db="EMBL/GenBank/DDBJ databases">
        <title>Genome sequence of Paracoccus contaminans isolated from a water microcosm.</title>
        <authorList>
            <person name="Aurass P."/>
            <person name="Karste S."/>
            <person name="Trost E."/>
            <person name="Glaeser S.P."/>
            <person name="Kaempfer P."/>
            <person name="Flieger A."/>
        </authorList>
    </citation>
    <scope>NUCLEOTIDE SEQUENCE [LARGE SCALE GENOMIC DNA]</scope>
    <source>
        <strain evidence="4">RKI 16-01929T\LMG 29738T\CCM 8701T\CIP 111112T</strain>
    </source>
</reference>
<dbReference type="InterPro" id="IPR031709">
    <property type="entry name" value="PutAbiC"/>
</dbReference>
<feature type="transmembrane region" description="Helical" evidence="2">
    <location>
        <begin position="21"/>
        <end position="43"/>
    </location>
</feature>
<keyword evidence="2" id="KW-0812">Transmembrane</keyword>
<feature type="coiled-coil region" evidence="1">
    <location>
        <begin position="84"/>
        <end position="111"/>
    </location>
</feature>
<dbReference type="Pfam" id="PF16872">
    <property type="entry name" value="putAbiC"/>
    <property type="match status" value="1"/>
</dbReference>
<name>A0A1W6CWB0_9RHOB</name>
<organism evidence="3 4">
    <name type="scientific">Paracoccus contaminans</name>
    <dbReference type="NCBI Taxonomy" id="1945662"/>
    <lineage>
        <taxon>Bacteria</taxon>
        <taxon>Pseudomonadati</taxon>
        <taxon>Pseudomonadota</taxon>
        <taxon>Alphaproteobacteria</taxon>
        <taxon>Rhodobacterales</taxon>
        <taxon>Paracoccaceae</taxon>
        <taxon>Paracoccus</taxon>
    </lineage>
</organism>
<gene>
    <name evidence="3" type="ORF">B0A89_05335</name>
</gene>
<feature type="transmembrane region" description="Helical" evidence="2">
    <location>
        <begin position="63"/>
        <end position="82"/>
    </location>
</feature>
<dbReference type="AlphaFoldDB" id="A0A1W6CWB0"/>
<evidence type="ECO:0008006" key="5">
    <source>
        <dbReference type="Google" id="ProtNLM"/>
    </source>
</evidence>
<dbReference type="Proteomes" id="UP000193017">
    <property type="component" value="Chromosome"/>
</dbReference>
<accession>A0A1W6CWB0</accession>
<keyword evidence="2" id="KW-0472">Membrane</keyword>
<proteinExistence type="predicted"/>